<keyword evidence="4 9" id="KW-0812">Transmembrane</keyword>
<evidence type="ECO:0000313" key="12">
    <source>
        <dbReference type="Proteomes" id="UP000268007"/>
    </source>
</evidence>
<sequence length="103" mass="10703">MLSSTLLFLSPGDITLILVAALVLFGGKKLPELARGLGQGIKEFKDATDGSKSDPQSSVNQAPPVYQAPPAAPPVQQAPPAGGFKSDLPDYTPVNQTHPPAQQ</sequence>
<keyword evidence="7 9" id="KW-0811">Translocation</keyword>
<accession>A0A495J277</accession>
<dbReference type="Proteomes" id="UP000268007">
    <property type="component" value="Unassembled WGS sequence"/>
</dbReference>
<dbReference type="GO" id="GO:0008320">
    <property type="term" value="F:protein transmembrane transporter activity"/>
    <property type="evidence" value="ECO:0007669"/>
    <property type="project" value="UniProtKB-UniRule"/>
</dbReference>
<evidence type="ECO:0000256" key="6">
    <source>
        <dbReference type="ARBA" id="ARBA00022989"/>
    </source>
</evidence>
<feature type="region of interest" description="Disordered" evidence="10">
    <location>
        <begin position="44"/>
        <end position="103"/>
    </location>
</feature>
<dbReference type="GO" id="GO:0043953">
    <property type="term" value="P:protein transport by the Tat complex"/>
    <property type="evidence" value="ECO:0007669"/>
    <property type="project" value="UniProtKB-UniRule"/>
</dbReference>
<evidence type="ECO:0000256" key="2">
    <source>
        <dbReference type="ARBA" id="ARBA00022448"/>
    </source>
</evidence>
<dbReference type="EMBL" id="RBKU01000001">
    <property type="protein sequence ID" value="RKR82751.1"/>
    <property type="molecule type" value="Genomic_DNA"/>
</dbReference>
<evidence type="ECO:0000256" key="1">
    <source>
        <dbReference type="ARBA" id="ARBA00004162"/>
    </source>
</evidence>
<evidence type="ECO:0000256" key="9">
    <source>
        <dbReference type="HAMAP-Rule" id="MF_00236"/>
    </source>
</evidence>
<dbReference type="Pfam" id="PF02416">
    <property type="entry name" value="TatA_B_E"/>
    <property type="match status" value="1"/>
</dbReference>
<evidence type="ECO:0000256" key="3">
    <source>
        <dbReference type="ARBA" id="ARBA00022475"/>
    </source>
</evidence>
<dbReference type="PANTHER" id="PTHR42982">
    <property type="entry name" value="SEC-INDEPENDENT PROTEIN TRANSLOCASE PROTEIN TATA"/>
    <property type="match status" value="1"/>
</dbReference>
<dbReference type="NCBIfam" id="TIGR01411">
    <property type="entry name" value="tatAE"/>
    <property type="match status" value="1"/>
</dbReference>
<organism evidence="11 12">
    <name type="scientific">Mucilaginibacter gracilis</name>
    <dbReference type="NCBI Taxonomy" id="423350"/>
    <lineage>
        <taxon>Bacteria</taxon>
        <taxon>Pseudomonadati</taxon>
        <taxon>Bacteroidota</taxon>
        <taxon>Sphingobacteriia</taxon>
        <taxon>Sphingobacteriales</taxon>
        <taxon>Sphingobacteriaceae</taxon>
        <taxon>Mucilaginibacter</taxon>
    </lineage>
</organism>
<evidence type="ECO:0000256" key="10">
    <source>
        <dbReference type="SAM" id="MobiDB-lite"/>
    </source>
</evidence>
<comment type="caution">
    <text evidence="11">The sequence shown here is derived from an EMBL/GenBank/DDBJ whole genome shotgun (WGS) entry which is preliminary data.</text>
</comment>
<dbReference type="InterPro" id="IPR003369">
    <property type="entry name" value="TatA/B/E"/>
</dbReference>
<dbReference type="AlphaFoldDB" id="A0A495J277"/>
<dbReference type="GO" id="GO:0033281">
    <property type="term" value="C:TAT protein transport complex"/>
    <property type="evidence" value="ECO:0007669"/>
    <property type="project" value="UniProtKB-UniRule"/>
</dbReference>
<evidence type="ECO:0000256" key="5">
    <source>
        <dbReference type="ARBA" id="ARBA00022927"/>
    </source>
</evidence>
<keyword evidence="12" id="KW-1185">Reference proteome</keyword>
<feature type="transmembrane region" description="Helical" evidence="9">
    <location>
        <begin position="6"/>
        <end position="25"/>
    </location>
</feature>
<comment type="function">
    <text evidence="9">Part of the twin-arginine translocation (Tat) system that transports large folded proteins containing a characteristic twin-arginine motif in their signal peptide across membranes. TatA could form the protein-conducting channel of the Tat system.</text>
</comment>
<feature type="compositionally biased region" description="Polar residues" evidence="10">
    <location>
        <begin position="93"/>
        <end position="103"/>
    </location>
</feature>
<evidence type="ECO:0000313" key="11">
    <source>
        <dbReference type="EMBL" id="RKR82751.1"/>
    </source>
</evidence>
<keyword evidence="2 9" id="KW-0813">Transport</keyword>
<reference evidence="11 12" key="1">
    <citation type="submission" date="2018-10" db="EMBL/GenBank/DDBJ databases">
        <title>Genomic Encyclopedia of Archaeal and Bacterial Type Strains, Phase II (KMG-II): from individual species to whole genera.</title>
        <authorList>
            <person name="Goeker M."/>
        </authorList>
    </citation>
    <scope>NUCLEOTIDE SEQUENCE [LARGE SCALE GENOMIC DNA]</scope>
    <source>
        <strain evidence="11 12">DSM 18602</strain>
    </source>
</reference>
<comment type="subunit">
    <text evidence="9">Forms a complex with TatC.</text>
</comment>
<dbReference type="Gene3D" id="1.20.5.3310">
    <property type="match status" value="1"/>
</dbReference>
<dbReference type="InterPro" id="IPR006312">
    <property type="entry name" value="TatA/E"/>
</dbReference>
<dbReference type="PANTHER" id="PTHR42982:SF1">
    <property type="entry name" value="SEC-INDEPENDENT PROTEIN TRANSLOCASE PROTEIN TATA"/>
    <property type="match status" value="1"/>
</dbReference>
<name>A0A495J277_9SPHI</name>
<comment type="similarity">
    <text evidence="9">Belongs to the TatA/E family.</text>
</comment>
<evidence type="ECO:0000256" key="7">
    <source>
        <dbReference type="ARBA" id="ARBA00023010"/>
    </source>
</evidence>
<evidence type="ECO:0000256" key="8">
    <source>
        <dbReference type="ARBA" id="ARBA00023136"/>
    </source>
</evidence>
<dbReference type="OrthoDB" id="9812812at2"/>
<protein>
    <recommendedName>
        <fullName evidence="9">Sec-independent protein translocase protein TatA</fullName>
    </recommendedName>
</protein>
<dbReference type="HAMAP" id="MF_00236">
    <property type="entry name" value="TatA_E"/>
    <property type="match status" value="1"/>
</dbReference>
<keyword evidence="8 9" id="KW-0472">Membrane</keyword>
<proteinExistence type="inferred from homology"/>
<gene>
    <name evidence="9" type="primary">tatA</name>
    <name evidence="11" type="ORF">BDD43_2936</name>
</gene>
<keyword evidence="6 9" id="KW-1133">Transmembrane helix</keyword>
<dbReference type="RefSeq" id="WP_121201984.1">
    <property type="nucleotide sequence ID" value="NZ_RBKU01000001.1"/>
</dbReference>
<comment type="subcellular location">
    <subcellularLocation>
        <location evidence="1 9">Cell membrane</location>
        <topology evidence="1 9">Single-pass membrane protein</topology>
    </subcellularLocation>
</comment>
<evidence type="ECO:0000256" key="4">
    <source>
        <dbReference type="ARBA" id="ARBA00022692"/>
    </source>
</evidence>
<feature type="compositionally biased region" description="Pro residues" evidence="10">
    <location>
        <begin position="66"/>
        <end position="77"/>
    </location>
</feature>
<keyword evidence="5 9" id="KW-0653">Protein transport</keyword>
<keyword evidence="3 9" id="KW-1003">Cell membrane</keyword>